<evidence type="ECO:0000313" key="1">
    <source>
        <dbReference type="EMBL" id="RDB21853.1"/>
    </source>
</evidence>
<gene>
    <name evidence="1" type="ORF">Hypma_010866</name>
</gene>
<dbReference type="Proteomes" id="UP000076154">
    <property type="component" value="Unassembled WGS sequence"/>
</dbReference>
<protein>
    <submittedName>
        <fullName evidence="1">Uncharacterized protein</fullName>
    </submittedName>
</protein>
<dbReference type="InParanoid" id="A0A369JQ95"/>
<dbReference type="OrthoDB" id="2886770at2759"/>
<dbReference type="EMBL" id="LUEZ02000053">
    <property type="protein sequence ID" value="RDB21853.1"/>
    <property type="molecule type" value="Genomic_DNA"/>
</dbReference>
<sequence>MKRSEAQTSPSLPALPIEILSQIFLGCVDLDGSLTSTDTIDVPLLLTQICHGWRSVAIGTQILWSRLSLNIKPNAAHQASLVSTWLTRSGACPLQIYIMWEQRPFYPSHPVLDLLAQHSHRWRNMFFFLPFEAYESLSSIRGNLPILSELSLGTDCHPMSSPIIDAFEIAPQLRSLECVNLRPESFKLPLQDLSKIPIMDVTVKDCFKILRQAPHLQNGSFIFVDFTTSGAPPRLLFRHDALRELAILTSPWDEQVEVTDLFQFLDVPHLQSLRICNLQWLLTADIHLFLSRVDALETLHLRKNALSEADLLQILAIVPSLKHLTILSTPSSYTITHNFLDCLVWEPTENSLVPRLETLEFSMYTPMGPSFVKLLESRWNVEDTEDELPRASRMEKVTAITDEEFGDDVLGRLESLALEGMTIVIQSPEDGPDSLCDTSHSRE</sequence>
<dbReference type="SUPFAM" id="SSF52047">
    <property type="entry name" value="RNI-like"/>
    <property type="match status" value="1"/>
</dbReference>
<organism evidence="1 2">
    <name type="scientific">Hypsizygus marmoreus</name>
    <name type="common">White beech mushroom</name>
    <name type="synonym">Agaricus marmoreus</name>
    <dbReference type="NCBI Taxonomy" id="39966"/>
    <lineage>
        <taxon>Eukaryota</taxon>
        <taxon>Fungi</taxon>
        <taxon>Dikarya</taxon>
        <taxon>Basidiomycota</taxon>
        <taxon>Agaricomycotina</taxon>
        <taxon>Agaricomycetes</taxon>
        <taxon>Agaricomycetidae</taxon>
        <taxon>Agaricales</taxon>
        <taxon>Tricholomatineae</taxon>
        <taxon>Lyophyllaceae</taxon>
        <taxon>Hypsizygus</taxon>
    </lineage>
</organism>
<keyword evidence="2" id="KW-1185">Reference proteome</keyword>
<accession>A0A369JQ95</accession>
<dbReference type="InterPro" id="IPR032675">
    <property type="entry name" value="LRR_dom_sf"/>
</dbReference>
<evidence type="ECO:0000313" key="2">
    <source>
        <dbReference type="Proteomes" id="UP000076154"/>
    </source>
</evidence>
<reference evidence="1" key="1">
    <citation type="submission" date="2018-04" db="EMBL/GenBank/DDBJ databases">
        <title>Whole genome sequencing of Hypsizygus marmoreus.</title>
        <authorList>
            <person name="Choi I.-G."/>
            <person name="Min B."/>
            <person name="Kim J.-G."/>
            <person name="Kim S."/>
            <person name="Oh Y.-L."/>
            <person name="Kong W.-S."/>
            <person name="Park H."/>
            <person name="Jeong J."/>
            <person name="Song E.-S."/>
        </authorList>
    </citation>
    <scope>NUCLEOTIDE SEQUENCE [LARGE SCALE GENOMIC DNA]</scope>
    <source>
        <strain evidence="1">51987-8</strain>
    </source>
</reference>
<proteinExistence type="predicted"/>
<dbReference type="AlphaFoldDB" id="A0A369JQ95"/>
<dbReference type="STRING" id="39966.A0A369JQ95"/>
<comment type="caution">
    <text evidence="1">The sequence shown here is derived from an EMBL/GenBank/DDBJ whole genome shotgun (WGS) entry which is preliminary data.</text>
</comment>
<name>A0A369JQ95_HYPMA</name>
<dbReference type="Gene3D" id="3.80.10.10">
    <property type="entry name" value="Ribonuclease Inhibitor"/>
    <property type="match status" value="1"/>
</dbReference>